<keyword evidence="1" id="KW-0812">Transmembrane</keyword>
<organism evidence="2 3">
    <name type="scientific">Vibrio gelatinilyticus</name>
    <dbReference type="NCBI Taxonomy" id="2893468"/>
    <lineage>
        <taxon>Bacteria</taxon>
        <taxon>Pseudomonadati</taxon>
        <taxon>Pseudomonadota</taxon>
        <taxon>Gammaproteobacteria</taxon>
        <taxon>Vibrionales</taxon>
        <taxon>Vibrionaceae</taxon>
        <taxon>Vibrio</taxon>
    </lineage>
</organism>
<keyword evidence="1" id="KW-1133">Transmembrane helix</keyword>
<name>A0A9X1WCQ2_9VIBR</name>
<dbReference type="EMBL" id="JAJNNZ010000011">
    <property type="protein sequence ID" value="MCJ2377881.1"/>
    <property type="molecule type" value="Genomic_DNA"/>
</dbReference>
<accession>A0A9X1WCQ2</accession>
<feature type="transmembrane region" description="Helical" evidence="1">
    <location>
        <begin position="12"/>
        <end position="34"/>
    </location>
</feature>
<gene>
    <name evidence="2" type="ORF">LNL84_13670</name>
</gene>
<keyword evidence="3" id="KW-1185">Reference proteome</keyword>
<keyword evidence="1" id="KW-0472">Membrane</keyword>
<dbReference type="RefSeq" id="WP_244358129.1">
    <property type="nucleotide sequence ID" value="NZ_JAJNNZ010000011.1"/>
</dbReference>
<evidence type="ECO:0000256" key="1">
    <source>
        <dbReference type="SAM" id="Phobius"/>
    </source>
</evidence>
<dbReference type="Proteomes" id="UP001139488">
    <property type="component" value="Unassembled WGS sequence"/>
</dbReference>
<sequence>MENPFMRVSQIVILLIVAILYVLTTPIAGTYYLVSRFKAIQRLKKEIANLNYIDVAKCHKTKSITTLWKLYGLDEMRYATEHKLDVLDQWIQVLYAESVATNINVHEIYDNISNSQHNANRSYYLNDPSAVHFHFVPPFQSLLSRLEKSLPLIFE</sequence>
<comment type="caution">
    <text evidence="2">The sequence shown here is derived from an EMBL/GenBank/DDBJ whole genome shotgun (WGS) entry which is preliminary data.</text>
</comment>
<reference evidence="2" key="1">
    <citation type="submission" date="2021-11" db="EMBL/GenBank/DDBJ databases">
        <title>Vibrio ZSDE26 sp. nov. and Vibrio ZSDZ34 sp. nov., isolated from coastal seawater in Qingdao.</title>
        <authorList>
            <person name="Zhang P."/>
        </authorList>
    </citation>
    <scope>NUCLEOTIDE SEQUENCE</scope>
    <source>
        <strain evidence="2">ZSDZ34</strain>
    </source>
</reference>
<proteinExistence type="predicted"/>
<dbReference type="AlphaFoldDB" id="A0A9X1WCQ2"/>
<evidence type="ECO:0000313" key="3">
    <source>
        <dbReference type="Proteomes" id="UP001139488"/>
    </source>
</evidence>
<protein>
    <submittedName>
        <fullName evidence="2">Uncharacterized protein</fullName>
    </submittedName>
</protein>
<evidence type="ECO:0000313" key="2">
    <source>
        <dbReference type="EMBL" id="MCJ2377881.1"/>
    </source>
</evidence>